<dbReference type="Gene3D" id="2.140.10.20">
    <property type="entry name" value="C-terminal (heme d1) domain of cytochrome cd1-nitrite reductase"/>
    <property type="match status" value="1"/>
</dbReference>
<accession>A0AAW4YUP0</accession>
<feature type="chain" id="PRO_5043845783" evidence="1">
    <location>
        <begin position="27"/>
        <end position="405"/>
    </location>
</feature>
<dbReference type="PANTHER" id="PTHR47197:SF3">
    <property type="entry name" value="DIHYDRO-HEME D1 DEHYDROGENASE"/>
    <property type="match status" value="1"/>
</dbReference>
<dbReference type="AlphaFoldDB" id="A0AAW4YUP0"/>
<evidence type="ECO:0000313" key="2">
    <source>
        <dbReference type="EMBL" id="MCE8052129.1"/>
    </source>
</evidence>
<dbReference type="InterPro" id="IPR003143">
    <property type="entry name" value="Cyt_cd1_C_sf"/>
</dbReference>
<dbReference type="Proteomes" id="UP001320178">
    <property type="component" value="Unassembled WGS sequence"/>
</dbReference>
<dbReference type="EMBL" id="JABFTS010000004">
    <property type="protein sequence ID" value="MCE8052129.1"/>
    <property type="molecule type" value="Genomic_DNA"/>
</dbReference>
<sequence>MAIPHSLKTLLAGSALALLTAGQALAEPPALNGELRGTGDLGVVIERATGSVALVDTSARQVLRHVEGFGDLSHASVKFTRDARYAFVFGRDGGLTRLDLLTGEIDGRIIQGGNSIGGAISQDGRFVAVGNYEPGGVKVFDTETMELVIDVPATYRRPDGSTAQAKVVGVVDVPGNVFVFSLFEAGEIWTLDMSQDEPELTQYRDVGSMPYDALITANGRYYIAGLFGEDGMALLDLWHPENGVQRILPDYGQGEQRLPVYKMPHLEGWAMAGDQAFFPAVGRNEVLVADTRDWSLTNRIEVHGQPIFVMSRPDERQVWVTFAHPLNDKVQVIDTQTHEVIRTLEPGASILHKEFTPRGEHIWISARDSNQVVVYDTRTFEELARLPAESPSGIFFTHRAHKIGL</sequence>
<evidence type="ECO:0000313" key="3">
    <source>
        <dbReference type="Proteomes" id="UP001320178"/>
    </source>
</evidence>
<protein>
    <submittedName>
        <fullName evidence="2">Protein nirF</fullName>
    </submittedName>
</protein>
<reference evidence="2" key="2">
    <citation type="journal article" date="2021" name="Front. Microbiol.">
        <title>Aerobic Denitrification and Heterotrophic Sulfur Oxidation in the Genus Halomonas Revealed by Six Novel Species Characterizations and Genome-Based Analysis.</title>
        <authorList>
            <person name="Wang L."/>
            <person name="Shao Z."/>
        </authorList>
    </citation>
    <scope>NUCLEOTIDE SEQUENCE</scope>
    <source>
        <strain evidence="2">MCCC 1A05776</strain>
    </source>
</reference>
<dbReference type="SUPFAM" id="SSF51004">
    <property type="entry name" value="C-terminal (heme d1) domain of cytochrome cd1-nitrite reductase"/>
    <property type="match status" value="1"/>
</dbReference>
<name>A0AAW4YUP0_9GAMM</name>
<comment type="caution">
    <text evidence="2">The sequence shown here is derived from an EMBL/GenBank/DDBJ whole genome shotgun (WGS) entry which is preliminary data.</text>
</comment>
<feature type="signal peptide" evidence="1">
    <location>
        <begin position="1"/>
        <end position="26"/>
    </location>
</feature>
<organism evidence="2 3">
    <name type="scientific">Billgrantia desiderata</name>
    <dbReference type="NCBI Taxonomy" id="52021"/>
    <lineage>
        <taxon>Bacteria</taxon>
        <taxon>Pseudomonadati</taxon>
        <taxon>Pseudomonadota</taxon>
        <taxon>Gammaproteobacteria</taxon>
        <taxon>Oceanospirillales</taxon>
        <taxon>Halomonadaceae</taxon>
        <taxon>Billgrantia</taxon>
    </lineage>
</organism>
<reference evidence="2" key="1">
    <citation type="submission" date="2020-05" db="EMBL/GenBank/DDBJ databases">
        <authorList>
            <person name="Wang L."/>
            <person name="Shao Z."/>
        </authorList>
    </citation>
    <scope>NUCLEOTIDE SEQUENCE</scope>
    <source>
        <strain evidence="2">MCCC 1A05776</strain>
    </source>
</reference>
<proteinExistence type="predicted"/>
<dbReference type="RefSeq" id="WP_275949738.1">
    <property type="nucleotide sequence ID" value="NZ_JABFTS010000004.1"/>
</dbReference>
<dbReference type="Pfam" id="PF02239">
    <property type="entry name" value="Cytochrom_D1"/>
    <property type="match status" value="1"/>
</dbReference>
<evidence type="ECO:0000256" key="1">
    <source>
        <dbReference type="SAM" id="SignalP"/>
    </source>
</evidence>
<dbReference type="InterPro" id="IPR011048">
    <property type="entry name" value="Haem_d1_sf"/>
</dbReference>
<gene>
    <name evidence="2" type="ORF">HOP61_12540</name>
</gene>
<keyword evidence="1" id="KW-0732">Signal</keyword>
<dbReference type="InterPro" id="IPR051200">
    <property type="entry name" value="Host-pathogen_enzymatic-act"/>
</dbReference>
<dbReference type="PANTHER" id="PTHR47197">
    <property type="entry name" value="PROTEIN NIRF"/>
    <property type="match status" value="1"/>
</dbReference>
<dbReference type="CDD" id="cd20778">
    <property type="entry name" value="8prop_hemeD1_NirF"/>
    <property type="match status" value="1"/>
</dbReference>